<comment type="caution">
    <text evidence="4">The sequence shown here is derived from an EMBL/GenBank/DDBJ whole genome shotgun (WGS) entry which is preliminary data.</text>
</comment>
<gene>
    <name evidence="4" type="ORF">Tci_060908</name>
</gene>
<feature type="region of interest" description="Disordered" evidence="2">
    <location>
        <begin position="114"/>
        <end position="163"/>
    </location>
</feature>
<feature type="compositionally biased region" description="Polar residues" evidence="2">
    <location>
        <begin position="152"/>
        <end position="161"/>
    </location>
</feature>
<protein>
    <submittedName>
        <fullName evidence="4">Putative reverse transcriptase domain-containing protein</fullName>
    </submittedName>
</protein>
<feature type="region of interest" description="Disordered" evidence="2">
    <location>
        <begin position="1"/>
        <end position="58"/>
    </location>
</feature>
<name>A0A6L2NS38_TANCI</name>
<evidence type="ECO:0000313" key="4">
    <source>
        <dbReference type="EMBL" id="GEU88930.1"/>
    </source>
</evidence>
<sequence>MLPTMTTRNAGRPAAASRGGGTGRRAGSGDGRTRGHSGNQGDGMIDGQGGQVGGQGREATKVEVKEMVGIKTAMPSMTTSRVIAIVYSRWIKKMKSVQDISGCRDSQKLAGTLTDEALRNGSIKKNPEKRGSGGKPSKDRNVRDDNKRTRTGNDFATTTNPVGRDTGTVPKCTTCNTHHLPGAPCRTCFNCNHPDHFVRDCRVTPRNVNANFINARNPTAKACYECGSTNHIRNQARGRAFMLGEEEARQDPNIVTGTFTLNDHYATTLSDSGAEYSFVSTTFRHLLGIEPNDLGMDWLADDKAEITCHEKVVTIPLLDGNVHRVLGEKPEKKIRQLMSAKAKENEQEEIMVVRDFPELRVHDDDIPKTAFKTRYGHFKFTVMPFGLTNAPALRVHEDDIPKTAFKTRYGHFKFTLMPFGLTNAPATQEKHEVHLGHVINGDGIHVDHSKIEAVKN</sequence>
<evidence type="ECO:0000256" key="2">
    <source>
        <dbReference type="SAM" id="MobiDB-lite"/>
    </source>
</evidence>
<feature type="compositionally biased region" description="Gly residues" evidence="2">
    <location>
        <begin position="38"/>
        <end position="56"/>
    </location>
</feature>
<proteinExistence type="predicted"/>
<organism evidence="4">
    <name type="scientific">Tanacetum cinerariifolium</name>
    <name type="common">Dalmatian daisy</name>
    <name type="synonym">Chrysanthemum cinerariifolium</name>
    <dbReference type="NCBI Taxonomy" id="118510"/>
    <lineage>
        <taxon>Eukaryota</taxon>
        <taxon>Viridiplantae</taxon>
        <taxon>Streptophyta</taxon>
        <taxon>Embryophyta</taxon>
        <taxon>Tracheophyta</taxon>
        <taxon>Spermatophyta</taxon>
        <taxon>Magnoliopsida</taxon>
        <taxon>eudicotyledons</taxon>
        <taxon>Gunneridae</taxon>
        <taxon>Pentapetalae</taxon>
        <taxon>asterids</taxon>
        <taxon>campanulids</taxon>
        <taxon>Asterales</taxon>
        <taxon>Asteraceae</taxon>
        <taxon>Asteroideae</taxon>
        <taxon>Anthemideae</taxon>
        <taxon>Anthemidinae</taxon>
        <taxon>Tanacetum</taxon>
    </lineage>
</organism>
<keyword evidence="4" id="KW-0695">RNA-directed DNA polymerase</keyword>
<dbReference type="Gene3D" id="3.10.10.10">
    <property type="entry name" value="HIV Type 1 Reverse Transcriptase, subunit A, domain 1"/>
    <property type="match status" value="2"/>
</dbReference>
<dbReference type="GO" id="GO:0008270">
    <property type="term" value="F:zinc ion binding"/>
    <property type="evidence" value="ECO:0007669"/>
    <property type="project" value="UniProtKB-KW"/>
</dbReference>
<accession>A0A6L2NS38</accession>
<reference evidence="4" key="1">
    <citation type="journal article" date="2019" name="Sci. Rep.">
        <title>Draft genome of Tanacetum cinerariifolium, the natural source of mosquito coil.</title>
        <authorList>
            <person name="Yamashiro T."/>
            <person name="Shiraishi A."/>
            <person name="Satake H."/>
            <person name="Nakayama K."/>
        </authorList>
    </citation>
    <scope>NUCLEOTIDE SEQUENCE</scope>
</reference>
<keyword evidence="4" id="KW-0548">Nucleotidyltransferase</keyword>
<dbReference type="EMBL" id="BKCJ010009853">
    <property type="protein sequence ID" value="GEU88930.1"/>
    <property type="molecule type" value="Genomic_DNA"/>
</dbReference>
<dbReference type="InterPro" id="IPR001878">
    <property type="entry name" value="Znf_CCHC"/>
</dbReference>
<feature type="compositionally biased region" description="Gly residues" evidence="2">
    <location>
        <begin position="18"/>
        <end position="30"/>
    </location>
</feature>
<dbReference type="InterPro" id="IPR043502">
    <property type="entry name" value="DNA/RNA_pol_sf"/>
</dbReference>
<dbReference type="SUPFAM" id="SSF56672">
    <property type="entry name" value="DNA/RNA polymerases"/>
    <property type="match status" value="2"/>
</dbReference>
<dbReference type="InterPro" id="IPR053134">
    <property type="entry name" value="RNA-dir_DNA_polymerase"/>
</dbReference>
<dbReference type="GO" id="GO:0003964">
    <property type="term" value="F:RNA-directed DNA polymerase activity"/>
    <property type="evidence" value="ECO:0007669"/>
    <property type="project" value="UniProtKB-KW"/>
</dbReference>
<feature type="compositionally biased region" description="Basic and acidic residues" evidence="2">
    <location>
        <begin position="125"/>
        <end position="148"/>
    </location>
</feature>
<dbReference type="SMART" id="SM00343">
    <property type="entry name" value="ZnF_C2HC"/>
    <property type="match status" value="2"/>
</dbReference>
<dbReference type="Gene3D" id="4.10.60.10">
    <property type="entry name" value="Zinc finger, CCHC-type"/>
    <property type="match status" value="1"/>
</dbReference>
<dbReference type="PROSITE" id="PS50158">
    <property type="entry name" value="ZF_CCHC"/>
    <property type="match status" value="1"/>
</dbReference>
<dbReference type="Pfam" id="PF08284">
    <property type="entry name" value="RVP_2"/>
    <property type="match status" value="1"/>
</dbReference>
<dbReference type="PANTHER" id="PTHR24559">
    <property type="entry name" value="TRANSPOSON TY3-I GAG-POL POLYPROTEIN"/>
    <property type="match status" value="1"/>
</dbReference>
<evidence type="ECO:0000256" key="1">
    <source>
        <dbReference type="PROSITE-ProRule" id="PRU00047"/>
    </source>
</evidence>
<keyword evidence="1" id="KW-0863">Zinc-finger</keyword>
<evidence type="ECO:0000259" key="3">
    <source>
        <dbReference type="PROSITE" id="PS50158"/>
    </source>
</evidence>
<dbReference type="PANTHER" id="PTHR24559:SF444">
    <property type="entry name" value="REVERSE TRANSCRIPTASE DOMAIN-CONTAINING PROTEIN"/>
    <property type="match status" value="1"/>
</dbReference>
<keyword evidence="4" id="KW-0808">Transferase</keyword>
<dbReference type="AlphaFoldDB" id="A0A6L2NS38"/>
<keyword evidence="1" id="KW-0862">Zinc</keyword>
<keyword evidence="1" id="KW-0479">Metal-binding</keyword>
<feature type="domain" description="CCHC-type" evidence="3">
    <location>
        <begin position="188"/>
        <end position="202"/>
    </location>
</feature>
<dbReference type="GO" id="GO:0003676">
    <property type="term" value="F:nucleic acid binding"/>
    <property type="evidence" value="ECO:0007669"/>
    <property type="project" value="InterPro"/>
</dbReference>